<keyword evidence="3" id="KW-1185">Reference proteome</keyword>
<dbReference type="RefSeq" id="XP_066713815.1">
    <property type="nucleotide sequence ID" value="XM_066860226.1"/>
</dbReference>
<proteinExistence type="predicted"/>
<dbReference type="EMBL" id="JAQQWL010000009">
    <property type="protein sequence ID" value="KAK8058369.1"/>
    <property type="molecule type" value="Genomic_DNA"/>
</dbReference>
<dbReference type="GeneID" id="92093289"/>
<gene>
    <name evidence="2" type="ORF">PG994_008817</name>
</gene>
<protein>
    <submittedName>
        <fullName evidence="2">Uncharacterized protein</fullName>
    </submittedName>
</protein>
<comment type="caution">
    <text evidence="2">The sequence shown here is derived from an EMBL/GenBank/DDBJ whole genome shotgun (WGS) entry which is preliminary data.</text>
</comment>
<sequence length="78" mass="8817">MSGHRRIISPLRPGTSVRSISAFDNHHQQHPEEDEDDDEGAAIPDIPTRKSSRAQNIVDFITSPRRSRTSARPNSRRT</sequence>
<name>A0ABR1UKJ5_9PEZI</name>
<dbReference type="Proteomes" id="UP001480595">
    <property type="component" value="Unassembled WGS sequence"/>
</dbReference>
<reference evidence="2 3" key="1">
    <citation type="submission" date="2023-01" db="EMBL/GenBank/DDBJ databases">
        <title>Analysis of 21 Apiospora genomes using comparative genomics revels a genus with tremendous synthesis potential of carbohydrate active enzymes and secondary metabolites.</title>
        <authorList>
            <person name="Sorensen T."/>
        </authorList>
    </citation>
    <scope>NUCLEOTIDE SEQUENCE [LARGE SCALE GENOMIC DNA]</scope>
    <source>
        <strain evidence="2 3">CBS 135458</strain>
    </source>
</reference>
<evidence type="ECO:0000313" key="3">
    <source>
        <dbReference type="Proteomes" id="UP001480595"/>
    </source>
</evidence>
<evidence type="ECO:0000313" key="2">
    <source>
        <dbReference type="EMBL" id="KAK8058369.1"/>
    </source>
</evidence>
<organism evidence="2 3">
    <name type="scientific">Apiospora phragmitis</name>
    <dbReference type="NCBI Taxonomy" id="2905665"/>
    <lineage>
        <taxon>Eukaryota</taxon>
        <taxon>Fungi</taxon>
        <taxon>Dikarya</taxon>
        <taxon>Ascomycota</taxon>
        <taxon>Pezizomycotina</taxon>
        <taxon>Sordariomycetes</taxon>
        <taxon>Xylariomycetidae</taxon>
        <taxon>Amphisphaeriales</taxon>
        <taxon>Apiosporaceae</taxon>
        <taxon>Apiospora</taxon>
    </lineage>
</organism>
<feature type="compositionally biased region" description="Basic residues" evidence="1">
    <location>
        <begin position="65"/>
        <end position="78"/>
    </location>
</feature>
<evidence type="ECO:0000256" key="1">
    <source>
        <dbReference type="SAM" id="MobiDB-lite"/>
    </source>
</evidence>
<accession>A0ABR1UKJ5</accession>
<feature type="region of interest" description="Disordered" evidence="1">
    <location>
        <begin position="1"/>
        <end position="78"/>
    </location>
</feature>